<evidence type="ECO:0000256" key="4">
    <source>
        <dbReference type="ARBA" id="ARBA00022475"/>
    </source>
</evidence>
<accession>A0AB38XN85</accession>
<dbReference type="Proteomes" id="UP001211044">
    <property type="component" value="Chromosome"/>
</dbReference>
<feature type="transmembrane region" description="Helical" evidence="8">
    <location>
        <begin position="313"/>
        <end position="333"/>
    </location>
</feature>
<evidence type="ECO:0000256" key="2">
    <source>
        <dbReference type="ARBA" id="ARBA00007935"/>
    </source>
</evidence>
<dbReference type="GO" id="GO:0022857">
    <property type="term" value="F:transmembrane transporter activity"/>
    <property type="evidence" value="ECO:0007669"/>
    <property type="project" value="InterPro"/>
</dbReference>
<gene>
    <name evidence="9" type="ORF">PIG85_08695</name>
</gene>
<sequence>MGMATQLRMRSVRQRRRRLCLMALLVVVVGGLFVASLLFGQTYYSPAEVAGVIAGRDVPGASYTVGELRLPRAALAVVAGACFGAAGTTFQTLLRNQLASPDVIGISAGASAAGVVAILFFDLSAMAVSAWALLGGLAVAGLIYFLSLRDGFAGTRLILIGIGMAAALNSVVTYALSRAAAWDLNQAARWMSGSLNGATWERVVPVALICLAGLLALGMNARDLDVLRLGDDSAASLGVAVESKRLLLIGCAVAMIAVATAACGPVAFVAFMAGPIAGRIFGSASPLLFPAALVGAALMLLSDFVGQFAFGTSYPVGVITGALGAPFLVVLLVRANREGRTL</sequence>
<dbReference type="PANTHER" id="PTHR30472">
    <property type="entry name" value="FERRIC ENTEROBACTIN TRANSPORT SYSTEM PERMEASE PROTEIN"/>
    <property type="match status" value="1"/>
</dbReference>
<evidence type="ECO:0000256" key="3">
    <source>
        <dbReference type="ARBA" id="ARBA00022448"/>
    </source>
</evidence>
<dbReference type="Pfam" id="PF01032">
    <property type="entry name" value="FecCD"/>
    <property type="match status" value="1"/>
</dbReference>
<evidence type="ECO:0000256" key="8">
    <source>
        <dbReference type="SAM" id="Phobius"/>
    </source>
</evidence>
<dbReference type="InterPro" id="IPR000522">
    <property type="entry name" value="ABC_transptr_permease_BtuC"/>
</dbReference>
<evidence type="ECO:0000256" key="5">
    <source>
        <dbReference type="ARBA" id="ARBA00022692"/>
    </source>
</evidence>
<dbReference type="RefSeq" id="WP_271694503.1">
    <property type="nucleotide sequence ID" value="NZ_CP116394.1"/>
</dbReference>
<dbReference type="Gene3D" id="1.10.3470.10">
    <property type="entry name" value="ABC transporter involved in vitamin B12 uptake, BtuC"/>
    <property type="match status" value="1"/>
</dbReference>
<dbReference type="GO" id="GO:0005886">
    <property type="term" value="C:plasma membrane"/>
    <property type="evidence" value="ECO:0007669"/>
    <property type="project" value="UniProtKB-SubCell"/>
</dbReference>
<organism evidence="9 10">
    <name type="scientific">Winkia neuii subsp. anitrata</name>
    <dbReference type="NCBI Taxonomy" id="29318"/>
    <lineage>
        <taxon>Bacteria</taxon>
        <taxon>Bacillati</taxon>
        <taxon>Actinomycetota</taxon>
        <taxon>Actinomycetes</taxon>
        <taxon>Actinomycetales</taxon>
        <taxon>Actinomycetaceae</taxon>
        <taxon>Winkia</taxon>
    </lineage>
</organism>
<comment type="subcellular location">
    <subcellularLocation>
        <location evidence="1">Cell membrane</location>
        <topology evidence="1">Multi-pass membrane protein</topology>
    </subcellularLocation>
</comment>
<evidence type="ECO:0000256" key="6">
    <source>
        <dbReference type="ARBA" id="ARBA00022989"/>
    </source>
</evidence>
<feature type="transmembrane region" description="Helical" evidence="8">
    <location>
        <begin position="21"/>
        <end position="39"/>
    </location>
</feature>
<evidence type="ECO:0000313" key="9">
    <source>
        <dbReference type="EMBL" id="WCE45715.1"/>
    </source>
</evidence>
<protein>
    <submittedName>
        <fullName evidence="9">Iron chelate uptake ABC transporter family permease subunit</fullName>
    </submittedName>
</protein>
<keyword evidence="3" id="KW-0813">Transport</keyword>
<dbReference type="SUPFAM" id="SSF81345">
    <property type="entry name" value="ABC transporter involved in vitamin B12 uptake, BtuC"/>
    <property type="match status" value="1"/>
</dbReference>
<keyword evidence="4" id="KW-1003">Cell membrane</keyword>
<dbReference type="CDD" id="cd06550">
    <property type="entry name" value="TM_ABC_iron-siderophores_like"/>
    <property type="match status" value="1"/>
</dbReference>
<evidence type="ECO:0000256" key="7">
    <source>
        <dbReference type="ARBA" id="ARBA00023136"/>
    </source>
</evidence>
<keyword evidence="6 8" id="KW-1133">Transmembrane helix</keyword>
<evidence type="ECO:0000256" key="1">
    <source>
        <dbReference type="ARBA" id="ARBA00004651"/>
    </source>
</evidence>
<dbReference type="AlphaFoldDB" id="A0AB38XN85"/>
<dbReference type="GO" id="GO:0033214">
    <property type="term" value="P:siderophore-iron import into cell"/>
    <property type="evidence" value="ECO:0007669"/>
    <property type="project" value="TreeGrafter"/>
</dbReference>
<evidence type="ECO:0000313" key="10">
    <source>
        <dbReference type="Proteomes" id="UP001211044"/>
    </source>
</evidence>
<feature type="transmembrane region" description="Helical" evidence="8">
    <location>
        <begin position="280"/>
        <end position="301"/>
    </location>
</feature>
<dbReference type="KEGG" id="wne:PIG85_08695"/>
<dbReference type="InterPro" id="IPR037294">
    <property type="entry name" value="ABC_BtuC-like"/>
</dbReference>
<proteinExistence type="inferred from homology"/>
<keyword evidence="7 8" id="KW-0472">Membrane</keyword>
<feature type="transmembrane region" description="Helical" evidence="8">
    <location>
        <begin position="246"/>
        <end position="274"/>
    </location>
</feature>
<name>A0AB38XN85_9ACTO</name>
<feature type="transmembrane region" description="Helical" evidence="8">
    <location>
        <begin position="103"/>
        <end position="121"/>
    </location>
</feature>
<dbReference type="PANTHER" id="PTHR30472:SF24">
    <property type="entry name" value="FERRIC ENTEROBACTIN TRANSPORT SYSTEM PERMEASE PROTEIN FEPG"/>
    <property type="match status" value="1"/>
</dbReference>
<feature type="transmembrane region" description="Helical" evidence="8">
    <location>
        <begin position="127"/>
        <end position="146"/>
    </location>
</feature>
<dbReference type="EMBL" id="CP116394">
    <property type="protein sequence ID" value="WCE45715.1"/>
    <property type="molecule type" value="Genomic_DNA"/>
</dbReference>
<comment type="similarity">
    <text evidence="2">Belongs to the binding-protein-dependent transport system permease family. FecCD subfamily.</text>
</comment>
<keyword evidence="5 8" id="KW-0812">Transmembrane</keyword>
<feature type="transmembrane region" description="Helical" evidence="8">
    <location>
        <begin position="158"/>
        <end position="182"/>
    </location>
</feature>
<reference evidence="9" key="1">
    <citation type="submission" date="2023-01" db="EMBL/GenBank/DDBJ databases">
        <title>Comparative Genomic Analysis of the Clinically-Derived Winkia Strain NY0527 Provides Evidence into the Taxonomic Reassignment of Winkia neuii and Characterizes Their Virulence Traits.</title>
        <authorList>
            <person name="Cai X."/>
            <person name="Peng Y."/>
            <person name="Li M."/>
            <person name="Qiu Y."/>
            <person name="Wang Y."/>
            <person name="Xu L."/>
            <person name="Hou Q."/>
        </authorList>
    </citation>
    <scope>NUCLEOTIDE SEQUENCE</scope>
    <source>
        <strain evidence="9">NY0527</strain>
    </source>
</reference>
<feature type="transmembrane region" description="Helical" evidence="8">
    <location>
        <begin position="73"/>
        <end position="94"/>
    </location>
</feature>